<organism evidence="2 3">
    <name type="scientific">Vibrio ichthyoenteri ATCC 700023</name>
    <dbReference type="NCBI Taxonomy" id="870968"/>
    <lineage>
        <taxon>Bacteria</taxon>
        <taxon>Pseudomonadati</taxon>
        <taxon>Pseudomonadota</taxon>
        <taxon>Gammaproteobacteria</taxon>
        <taxon>Vibrionales</taxon>
        <taxon>Vibrionaceae</taxon>
        <taxon>Vibrio</taxon>
    </lineage>
</organism>
<dbReference type="AlphaFoldDB" id="F9RYY3"/>
<name>F9RYY3_9VIBR</name>
<gene>
    <name evidence="2" type="ORF">VII00023_06897</name>
</gene>
<dbReference type="Gene3D" id="2.60.40.1890">
    <property type="entry name" value="PCu(A)C copper chaperone"/>
    <property type="match status" value="1"/>
</dbReference>
<dbReference type="PANTHER" id="PTHR36302">
    <property type="entry name" value="BLR7088 PROTEIN"/>
    <property type="match status" value="1"/>
</dbReference>
<protein>
    <recommendedName>
        <fullName evidence="4">Copper chaperone PCu(A)C</fullName>
    </recommendedName>
</protein>
<reference evidence="2 3" key="1">
    <citation type="journal article" date="2012" name="Int. J. Syst. Evol. Microbiol.">
        <title>Vibrio caribbeanicus sp. nov., isolated from the marine sponge Scleritoderma cyanea.</title>
        <authorList>
            <person name="Hoffmann M."/>
            <person name="Monday S.R."/>
            <person name="Allard M.W."/>
            <person name="Strain E.A."/>
            <person name="Whittaker P."/>
            <person name="Naum M."/>
            <person name="McCarthy P.J."/>
            <person name="Lopez J.V."/>
            <person name="Fischer M."/>
            <person name="Brown E.W."/>
        </authorList>
    </citation>
    <scope>NUCLEOTIDE SEQUENCE [LARGE SCALE GENOMIC DNA]</scope>
    <source>
        <strain evidence="2 3">ATCC 700023</strain>
    </source>
</reference>
<evidence type="ECO:0000256" key="1">
    <source>
        <dbReference type="SAM" id="SignalP"/>
    </source>
</evidence>
<accession>F9RYY3</accession>
<keyword evidence="3" id="KW-1185">Reference proteome</keyword>
<keyword evidence="1" id="KW-0732">Signal</keyword>
<proteinExistence type="predicted"/>
<dbReference type="InterPro" id="IPR058248">
    <property type="entry name" value="Lxx211020-like"/>
</dbReference>
<dbReference type="Pfam" id="PF04314">
    <property type="entry name" value="PCuAC"/>
    <property type="match status" value="1"/>
</dbReference>
<dbReference type="EMBL" id="AFWF01000041">
    <property type="protein sequence ID" value="EGU46245.1"/>
    <property type="molecule type" value="Genomic_DNA"/>
</dbReference>
<feature type="chain" id="PRO_5003386391" description="Copper chaperone PCu(A)C" evidence="1">
    <location>
        <begin position="20"/>
        <end position="148"/>
    </location>
</feature>
<evidence type="ECO:0000313" key="3">
    <source>
        <dbReference type="Proteomes" id="UP000004605"/>
    </source>
</evidence>
<dbReference type="PANTHER" id="PTHR36302:SF1">
    <property type="entry name" value="COPPER CHAPERONE PCU(A)C"/>
    <property type="match status" value="1"/>
</dbReference>
<dbReference type="SUPFAM" id="SSF110087">
    <property type="entry name" value="DR1885-like metal-binding protein"/>
    <property type="match status" value="1"/>
</dbReference>
<dbReference type="Proteomes" id="UP000004605">
    <property type="component" value="Unassembled WGS sequence"/>
</dbReference>
<feature type="signal peptide" evidence="1">
    <location>
        <begin position="1"/>
        <end position="19"/>
    </location>
</feature>
<dbReference type="RefSeq" id="WP_006711070.1">
    <property type="nucleotide sequence ID" value="NZ_AFWF01000041.1"/>
</dbReference>
<evidence type="ECO:0008006" key="4">
    <source>
        <dbReference type="Google" id="ProtNLM"/>
    </source>
</evidence>
<dbReference type="InterPro" id="IPR007410">
    <property type="entry name" value="LpqE-like"/>
</dbReference>
<sequence length="148" mass="16068">MKLNALILAALALSPIAQASMDIMTHHPYVRATPPNAATSAVFLELMNHSEDDRAIVSAATSAAGKVELHDVIHDGDVMKMRQVEQIEIPAQSQVSLQPGGLHIMLFDLAKPLVEGESIDVEIFFANGEKQIFNAPVKAVMKGMQHHH</sequence>
<evidence type="ECO:0000313" key="2">
    <source>
        <dbReference type="EMBL" id="EGU46245.1"/>
    </source>
</evidence>
<dbReference type="InterPro" id="IPR036182">
    <property type="entry name" value="PCuAC_sf"/>
</dbReference>
<dbReference type="OrthoDB" id="9796962at2"/>
<comment type="caution">
    <text evidence="2">The sequence shown here is derived from an EMBL/GenBank/DDBJ whole genome shotgun (WGS) entry which is preliminary data.</text>
</comment>